<comment type="caution">
    <text evidence="1">The sequence shown here is derived from an EMBL/GenBank/DDBJ whole genome shotgun (WGS) entry which is preliminary data.</text>
</comment>
<reference evidence="1" key="1">
    <citation type="submission" date="2021-03" db="EMBL/GenBank/DDBJ databases">
        <authorList>
            <person name="Tran Van P."/>
        </authorList>
    </citation>
    <scope>NUCLEOTIDE SEQUENCE</scope>
</reference>
<evidence type="ECO:0000313" key="1">
    <source>
        <dbReference type="EMBL" id="CAG2060844.1"/>
    </source>
</evidence>
<organism evidence="1 2">
    <name type="scientific">Timema podura</name>
    <name type="common">Walking stick</name>
    <dbReference type="NCBI Taxonomy" id="61482"/>
    <lineage>
        <taxon>Eukaryota</taxon>
        <taxon>Metazoa</taxon>
        <taxon>Ecdysozoa</taxon>
        <taxon>Arthropoda</taxon>
        <taxon>Hexapoda</taxon>
        <taxon>Insecta</taxon>
        <taxon>Pterygota</taxon>
        <taxon>Neoptera</taxon>
        <taxon>Polyneoptera</taxon>
        <taxon>Phasmatodea</taxon>
        <taxon>Timematodea</taxon>
        <taxon>Timematoidea</taxon>
        <taxon>Timematidae</taxon>
        <taxon>Timema</taxon>
    </lineage>
</organism>
<feature type="non-terminal residue" evidence="1">
    <location>
        <position position="1"/>
    </location>
</feature>
<dbReference type="EMBL" id="CAJPIN010013781">
    <property type="protein sequence ID" value="CAG2060844.1"/>
    <property type="molecule type" value="Genomic_DNA"/>
</dbReference>
<keyword evidence="2" id="KW-1185">Reference proteome</keyword>
<dbReference type="Proteomes" id="UP001153148">
    <property type="component" value="Unassembled WGS sequence"/>
</dbReference>
<accession>A0ABN7P346</accession>
<proteinExistence type="predicted"/>
<gene>
    <name evidence="1" type="ORF">TPAB3V08_LOCUS7800</name>
</gene>
<protein>
    <submittedName>
        <fullName evidence="1">Uncharacterized protein</fullName>
    </submittedName>
</protein>
<name>A0ABN7P346_TIMPD</name>
<sequence length="92" mass="10103">NKFGKFLGLCNEVESNLSKCLKIEMEESRRANHEKALERQAIGASSVDTRTLPSLEAVTHVAHWLAKVQSTASAGALCPPRFKILVRLLGDN</sequence>
<evidence type="ECO:0000313" key="2">
    <source>
        <dbReference type="Proteomes" id="UP001153148"/>
    </source>
</evidence>